<keyword evidence="5" id="KW-1185">Reference proteome</keyword>
<evidence type="ECO:0000259" key="3">
    <source>
        <dbReference type="Pfam" id="PF01557"/>
    </source>
</evidence>
<dbReference type="PANTHER" id="PTHR11820:SF7">
    <property type="entry name" value="ACYLPYRUVASE FAHD1, MITOCHONDRIAL"/>
    <property type="match status" value="1"/>
</dbReference>
<dbReference type="GO" id="GO:0046872">
    <property type="term" value="F:metal ion binding"/>
    <property type="evidence" value="ECO:0007669"/>
    <property type="project" value="UniProtKB-KW"/>
</dbReference>
<sequence>MAAVAKEFTRRGKKIIGIGRNYLDHVKELKNEAPSSPFFFLKPTTSYAFNGQNIEIPRGILCHHEVELGVVIGSKCRSIKAEDAMKAVAGYTLAIDLTARNLQEEVKKKQLPWSAVKGFDTFCPVGKFIPSSTVLNPHALMLWLKINGVFKQKASTGNMIFNIPQLIEHCSGIMTLEEGDLLLTGTPAGVGPVKPGDLVEAGLEQSDILLDELRHTAIQRNDGFSYPNSIISSCTR</sequence>
<organism evidence="4 5">
    <name type="scientific">Cronartium quercuum f. sp. fusiforme G11</name>
    <dbReference type="NCBI Taxonomy" id="708437"/>
    <lineage>
        <taxon>Eukaryota</taxon>
        <taxon>Fungi</taxon>
        <taxon>Dikarya</taxon>
        <taxon>Basidiomycota</taxon>
        <taxon>Pucciniomycotina</taxon>
        <taxon>Pucciniomycetes</taxon>
        <taxon>Pucciniales</taxon>
        <taxon>Coleosporiaceae</taxon>
        <taxon>Cronartium</taxon>
    </lineage>
</organism>
<dbReference type="FunFam" id="3.90.850.10:FF:000003">
    <property type="entry name" value="Fumarylacetoacetate hydrolase domain-containing 1"/>
    <property type="match status" value="1"/>
</dbReference>
<accession>A0A9P6NFU0</accession>
<reference evidence="4" key="1">
    <citation type="submission" date="2013-11" db="EMBL/GenBank/DDBJ databases">
        <title>Genome sequence of the fusiform rust pathogen reveals effectors for host alternation and coevolution with pine.</title>
        <authorList>
            <consortium name="DOE Joint Genome Institute"/>
            <person name="Smith K."/>
            <person name="Pendleton A."/>
            <person name="Kubisiak T."/>
            <person name="Anderson C."/>
            <person name="Salamov A."/>
            <person name="Aerts A."/>
            <person name="Riley R."/>
            <person name="Clum A."/>
            <person name="Lindquist E."/>
            <person name="Ence D."/>
            <person name="Campbell M."/>
            <person name="Kronenberg Z."/>
            <person name="Feau N."/>
            <person name="Dhillon B."/>
            <person name="Hamelin R."/>
            <person name="Burleigh J."/>
            <person name="Smith J."/>
            <person name="Yandell M."/>
            <person name="Nelson C."/>
            <person name="Grigoriev I."/>
            <person name="Davis J."/>
        </authorList>
    </citation>
    <scope>NUCLEOTIDE SEQUENCE</scope>
    <source>
        <strain evidence="4">G11</strain>
    </source>
</reference>
<evidence type="ECO:0000256" key="1">
    <source>
        <dbReference type="ARBA" id="ARBA00010211"/>
    </source>
</evidence>
<feature type="domain" description="Fumarylacetoacetase-like C-terminal" evidence="3">
    <location>
        <begin position="14"/>
        <end position="205"/>
    </location>
</feature>
<dbReference type="GO" id="GO:0019752">
    <property type="term" value="P:carboxylic acid metabolic process"/>
    <property type="evidence" value="ECO:0007669"/>
    <property type="project" value="UniProtKB-ARBA"/>
</dbReference>
<dbReference type="AlphaFoldDB" id="A0A9P6NFU0"/>
<dbReference type="Pfam" id="PF01557">
    <property type="entry name" value="FAA_hydrolase"/>
    <property type="match status" value="1"/>
</dbReference>
<dbReference type="EMBL" id="MU167321">
    <property type="protein sequence ID" value="KAG0143344.1"/>
    <property type="molecule type" value="Genomic_DNA"/>
</dbReference>
<comment type="similarity">
    <text evidence="1">Belongs to the FAH family.</text>
</comment>
<dbReference type="InterPro" id="IPR036663">
    <property type="entry name" value="Fumarylacetoacetase_C_sf"/>
</dbReference>
<dbReference type="OrthoDB" id="74910at2759"/>
<gene>
    <name evidence="4" type="ORF">CROQUDRAFT_672992</name>
</gene>
<dbReference type="PANTHER" id="PTHR11820">
    <property type="entry name" value="ACYLPYRUVASE"/>
    <property type="match status" value="1"/>
</dbReference>
<name>A0A9P6NFU0_9BASI</name>
<dbReference type="InterPro" id="IPR011234">
    <property type="entry name" value="Fumarylacetoacetase-like_C"/>
</dbReference>
<dbReference type="SUPFAM" id="SSF56529">
    <property type="entry name" value="FAH"/>
    <property type="match status" value="1"/>
</dbReference>
<keyword evidence="2" id="KW-0479">Metal-binding</keyword>
<dbReference type="Proteomes" id="UP000886653">
    <property type="component" value="Unassembled WGS sequence"/>
</dbReference>
<dbReference type="Gene3D" id="3.90.850.10">
    <property type="entry name" value="Fumarylacetoacetase-like, C-terminal domain"/>
    <property type="match status" value="1"/>
</dbReference>
<evidence type="ECO:0000313" key="4">
    <source>
        <dbReference type="EMBL" id="KAG0143344.1"/>
    </source>
</evidence>
<evidence type="ECO:0000256" key="2">
    <source>
        <dbReference type="ARBA" id="ARBA00022723"/>
    </source>
</evidence>
<proteinExistence type="inferred from homology"/>
<comment type="caution">
    <text evidence="4">The sequence shown here is derived from an EMBL/GenBank/DDBJ whole genome shotgun (WGS) entry which is preliminary data.</text>
</comment>
<dbReference type="GO" id="GO:0005739">
    <property type="term" value="C:mitochondrion"/>
    <property type="evidence" value="ECO:0007669"/>
    <property type="project" value="TreeGrafter"/>
</dbReference>
<dbReference type="GO" id="GO:0018773">
    <property type="term" value="F:acetylpyruvate hydrolase activity"/>
    <property type="evidence" value="ECO:0007669"/>
    <property type="project" value="TreeGrafter"/>
</dbReference>
<protein>
    <recommendedName>
        <fullName evidence="3">Fumarylacetoacetase-like C-terminal domain-containing protein</fullName>
    </recommendedName>
</protein>
<evidence type="ECO:0000313" key="5">
    <source>
        <dbReference type="Proteomes" id="UP000886653"/>
    </source>
</evidence>